<sequence length="147" mass="14811">MVKVGGGGGAPGAASQAAARLPARQGKQWPGPSGALPAFLVPPSPSSRPVALVMPPMADAEEGLMRRQAAPSTTATATSGTTAVDGDDWRQRLATSTMMVALRRGFKMHGACVGGSVEVVAACAIVEKSRRRWGGGGGICVGLMVGQ</sequence>
<protein>
    <submittedName>
        <fullName evidence="2">Os04g0175000 protein</fullName>
    </submittedName>
</protein>
<evidence type="ECO:0000313" key="3">
    <source>
        <dbReference type="Proteomes" id="UP000000763"/>
    </source>
</evidence>
<proteinExistence type="predicted"/>
<name>A0A0N7KIL2_ORYSJ</name>
<reference evidence="2 3" key="1">
    <citation type="journal article" date="2005" name="Nature">
        <title>The map-based sequence of the rice genome.</title>
        <authorList>
            <consortium name="International rice genome sequencing project (IRGSP)"/>
            <person name="Matsumoto T."/>
            <person name="Wu J."/>
            <person name="Kanamori H."/>
            <person name="Katayose Y."/>
            <person name="Fujisawa M."/>
            <person name="Namiki N."/>
            <person name="Mizuno H."/>
            <person name="Yamamoto K."/>
            <person name="Antonio B.A."/>
            <person name="Baba T."/>
            <person name="Sakata K."/>
            <person name="Nagamura Y."/>
            <person name="Aoki H."/>
            <person name="Arikawa K."/>
            <person name="Arita K."/>
            <person name="Bito T."/>
            <person name="Chiden Y."/>
            <person name="Fujitsuka N."/>
            <person name="Fukunaka R."/>
            <person name="Hamada M."/>
            <person name="Harada C."/>
            <person name="Hayashi A."/>
            <person name="Hijishita S."/>
            <person name="Honda M."/>
            <person name="Hosokawa S."/>
            <person name="Ichikawa Y."/>
            <person name="Idonuma A."/>
            <person name="Iijima M."/>
            <person name="Ikeda M."/>
            <person name="Ikeno M."/>
            <person name="Ito K."/>
            <person name="Ito S."/>
            <person name="Ito T."/>
            <person name="Ito Y."/>
            <person name="Ito Y."/>
            <person name="Iwabuchi A."/>
            <person name="Kamiya K."/>
            <person name="Karasawa W."/>
            <person name="Kurita K."/>
            <person name="Katagiri S."/>
            <person name="Kikuta A."/>
            <person name="Kobayashi H."/>
            <person name="Kobayashi N."/>
            <person name="Machita K."/>
            <person name="Maehara T."/>
            <person name="Masukawa M."/>
            <person name="Mizubayashi T."/>
            <person name="Mukai Y."/>
            <person name="Nagasaki H."/>
            <person name="Nagata Y."/>
            <person name="Naito S."/>
            <person name="Nakashima M."/>
            <person name="Nakama Y."/>
            <person name="Nakamichi Y."/>
            <person name="Nakamura M."/>
            <person name="Meguro A."/>
            <person name="Negishi M."/>
            <person name="Ohta I."/>
            <person name="Ohta T."/>
            <person name="Okamoto M."/>
            <person name="Ono N."/>
            <person name="Saji S."/>
            <person name="Sakaguchi M."/>
            <person name="Sakai K."/>
            <person name="Shibata M."/>
            <person name="Shimokawa T."/>
            <person name="Song J."/>
            <person name="Takazaki Y."/>
            <person name="Terasawa K."/>
            <person name="Tsugane M."/>
            <person name="Tsuji K."/>
            <person name="Ueda S."/>
            <person name="Waki K."/>
            <person name="Yamagata H."/>
            <person name="Yamamoto M."/>
            <person name="Yamamoto S."/>
            <person name="Yamane H."/>
            <person name="Yoshiki S."/>
            <person name="Yoshihara R."/>
            <person name="Yukawa K."/>
            <person name="Zhong H."/>
            <person name="Yano M."/>
            <person name="Yuan Q."/>
            <person name="Ouyang S."/>
            <person name="Liu J."/>
            <person name="Jones K.M."/>
            <person name="Gansberger K."/>
            <person name="Moffat K."/>
            <person name="Hill J."/>
            <person name="Bera J."/>
            <person name="Fadrosh D."/>
            <person name="Jin S."/>
            <person name="Johri S."/>
            <person name="Kim M."/>
            <person name="Overton L."/>
            <person name="Reardon M."/>
            <person name="Tsitrin T."/>
            <person name="Vuong H."/>
            <person name="Weaver B."/>
            <person name="Ciecko A."/>
            <person name="Tallon L."/>
            <person name="Jackson J."/>
            <person name="Pai G."/>
            <person name="Aken S.V."/>
            <person name="Utterback T."/>
            <person name="Reidmuller S."/>
            <person name="Feldblyum T."/>
            <person name="Hsiao J."/>
            <person name="Zismann V."/>
            <person name="Iobst S."/>
            <person name="de Vazeille A.R."/>
            <person name="Buell C.R."/>
            <person name="Ying K."/>
            <person name="Li Y."/>
            <person name="Lu T."/>
            <person name="Huang Y."/>
            <person name="Zhao Q."/>
            <person name="Feng Q."/>
            <person name="Zhang L."/>
            <person name="Zhu J."/>
            <person name="Weng Q."/>
            <person name="Mu J."/>
            <person name="Lu Y."/>
            <person name="Fan D."/>
            <person name="Liu Y."/>
            <person name="Guan J."/>
            <person name="Zhang Y."/>
            <person name="Yu S."/>
            <person name="Liu X."/>
            <person name="Zhang Y."/>
            <person name="Hong G."/>
            <person name="Han B."/>
            <person name="Choisne N."/>
            <person name="Demange N."/>
            <person name="Orjeda G."/>
            <person name="Samain S."/>
            <person name="Cattolico L."/>
            <person name="Pelletier E."/>
            <person name="Couloux A."/>
            <person name="Segurens B."/>
            <person name="Wincker P."/>
            <person name="D'Hont A."/>
            <person name="Scarpelli C."/>
            <person name="Weissenbach J."/>
            <person name="Salanoubat M."/>
            <person name="Quetier F."/>
            <person name="Yu Y."/>
            <person name="Kim H.R."/>
            <person name="Rambo T."/>
            <person name="Currie J."/>
            <person name="Collura K."/>
            <person name="Luo M."/>
            <person name="Yang T."/>
            <person name="Ammiraju J.S.S."/>
            <person name="Engler F."/>
            <person name="Soderlund C."/>
            <person name="Wing R.A."/>
            <person name="Palmer L.E."/>
            <person name="de la Bastide M."/>
            <person name="Spiegel L."/>
            <person name="Nascimento L."/>
            <person name="Zutavern T."/>
            <person name="O'Shaughnessy A."/>
            <person name="Dike S."/>
            <person name="Dedhia N."/>
            <person name="Preston R."/>
            <person name="Balija V."/>
            <person name="McCombie W.R."/>
            <person name="Chow T."/>
            <person name="Chen H."/>
            <person name="Chung M."/>
            <person name="Chen C."/>
            <person name="Shaw J."/>
            <person name="Wu H."/>
            <person name="Hsiao K."/>
            <person name="Chao Y."/>
            <person name="Chu M."/>
            <person name="Cheng C."/>
            <person name="Hour A."/>
            <person name="Lee P."/>
            <person name="Lin S."/>
            <person name="Lin Y."/>
            <person name="Liou J."/>
            <person name="Liu S."/>
            <person name="Hsing Y."/>
            <person name="Raghuvanshi S."/>
            <person name="Mohanty A."/>
            <person name="Bharti A.K."/>
            <person name="Gaur A."/>
            <person name="Gupta V."/>
            <person name="Kumar D."/>
            <person name="Ravi V."/>
            <person name="Vij S."/>
            <person name="Kapur A."/>
            <person name="Khurana P."/>
            <person name="Khurana P."/>
            <person name="Khurana J.P."/>
            <person name="Tyagi A.K."/>
            <person name="Gaikwad K."/>
            <person name="Singh A."/>
            <person name="Dalal V."/>
            <person name="Srivastava S."/>
            <person name="Dixit A."/>
            <person name="Pal A.K."/>
            <person name="Ghazi I.A."/>
            <person name="Yadav M."/>
            <person name="Pandit A."/>
            <person name="Bhargava A."/>
            <person name="Sureshbabu K."/>
            <person name="Batra K."/>
            <person name="Sharma T.R."/>
            <person name="Mohapatra T."/>
            <person name="Singh N.K."/>
            <person name="Messing J."/>
            <person name="Nelson A.B."/>
            <person name="Fuks G."/>
            <person name="Kavchok S."/>
            <person name="Keizer G."/>
            <person name="Linton E."/>
            <person name="Llaca V."/>
            <person name="Song R."/>
            <person name="Tanyolac B."/>
            <person name="Young S."/>
            <person name="Ho-Il K."/>
            <person name="Hahn J.H."/>
            <person name="Sangsakoo G."/>
            <person name="Vanavichit A."/>
            <person name="de Mattos Luiz.A.T."/>
            <person name="Zimmer P.D."/>
            <person name="Malone G."/>
            <person name="Dellagostin O."/>
            <person name="de Oliveira A.C."/>
            <person name="Bevan M."/>
            <person name="Bancroft I."/>
            <person name="Minx P."/>
            <person name="Cordum H."/>
            <person name="Wilson R."/>
            <person name="Cheng Z."/>
            <person name="Jin W."/>
            <person name="Jiang J."/>
            <person name="Leong S.A."/>
            <person name="Iwama H."/>
            <person name="Gojobori T."/>
            <person name="Itoh T."/>
            <person name="Niimura Y."/>
            <person name="Fujii Y."/>
            <person name="Habara T."/>
            <person name="Sakai H."/>
            <person name="Sato Y."/>
            <person name="Wilson G."/>
            <person name="Kumar K."/>
            <person name="McCouch S."/>
            <person name="Juretic N."/>
            <person name="Hoen D."/>
            <person name="Wright S."/>
            <person name="Bruskiewich R."/>
            <person name="Bureau T."/>
            <person name="Miyao A."/>
            <person name="Hirochika H."/>
            <person name="Nishikawa T."/>
            <person name="Kadowaki K."/>
            <person name="Sugiura M."/>
            <person name="Burr B."/>
            <person name="Sasaki T."/>
        </authorList>
    </citation>
    <scope>NUCLEOTIDE SEQUENCE [LARGE SCALE GENOMIC DNA]</scope>
    <source>
        <strain evidence="3">cv. Nipponbare</strain>
    </source>
</reference>
<organism evidence="2 3">
    <name type="scientific">Oryza sativa subsp. japonica</name>
    <name type="common">Rice</name>
    <dbReference type="NCBI Taxonomy" id="39947"/>
    <lineage>
        <taxon>Eukaryota</taxon>
        <taxon>Viridiplantae</taxon>
        <taxon>Streptophyta</taxon>
        <taxon>Embryophyta</taxon>
        <taxon>Tracheophyta</taxon>
        <taxon>Spermatophyta</taxon>
        <taxon>Magnoliopsida</taxon>
        <taxon>Liliopsida</taxon>
        <taxon>Poales</taxon>
        <taxon>Poaceae</taxon>
        <taxon>BOP clade</taxon>
        <taxon>Oryzoideae</taxon>
        <taxon>Oryzeae</taxon>
        <taxon>Oryzinae</taxon>
        <taxon>Oryza</taxon>
        <taxon>Oryza sativa</taxon>
    </lineage>
</organism>
<gene>
    <name evidence="2" type="ordered locus">Os04g0175000</name>
</gene>
<dbReference type="EMBL" id="AP008210">
    <property type="protein sequence ID" value="BAF14071.1"/>
    <property type="molecule type" value="Genomic_DNA"/>
</dbReference>
<evidence type="ECO:0000256" key="1">
    <source>
        <dbReference type="SAM" id="MobiDB-lite"/>
    </source>
</evidence>
<feature type="region of interest" description="Disordered" evidence="1">
    <location>
        <begin position="65"/>
        <end position="84"/>
    </location>
</feature>
<dbReference type="KEGG" id="dosa:Os04g0175000"/>
<dbReference type="Gramene" id="Os04t0175000-01">
    <property type="protein sequence ID" value="Os04t0175000-01"/>
    <property type="gene ID" value="Os04g0175000"/>
</dbReference>
<evidence type="ECO:0000313" key="2">
    <source>
        <dbReference type="EMBL" id="BAF14071.1"/>
    </source>
</evidence>
<feature type="compositionally biased region" description="Low complexity" evidence="1">
    <location>
        <begin position="69"/>
        <end position="83"/>
    </location>
</feature>
<feature type="compositionally biased region" description="Gly residues" evidence="1">
    <location>
        <begin position="1"/>
        <end position="11"/>
    </location>
</feature>
<dbReference type="Proteomes" id="UP000000763">
    <property type="component" value="Chromosome 4"/>
</dbReference>
<dbReference type="AlphaFoldDB" id="A0A0N7KIL2"/>
<reference evidence="3" key="2">
    <citation type="journal article" date="2008" name="Nucleic Acids Res.">
        <title>The rice annotation project database (RAP-DB): 2008 update.</title>
        <authorList>
            <consortium name="The rice annotation project (RAP)"/>
        </authorList>
    </citation>
    <scope>GENOME REANNOTATION</scope>
    <source>
        <strain evidence="3">cv. Nipponbare</strain>
    </source>
</reference>
<accession>A0A0N7KIL2</accession>
<feature type="region of interest" description="Disordered" evidence="1">
    <location>
        <begin position="1"/>
        <end position="41"/>
    </location>
</feature>